<evidence type="ECO:0000256" key="25">
    <source>
        <dbReference type="ARBA" id="ARBA00048074"/>
    </source>
</evidence>
<proteinExistence type="inferred from homology"/>
<accession>X1H8Q9</accession>
<evidence type="ECO:0000256" key="11">
    <source>
        <dbReference type="ARBA" id="ARBA00022946"/>
    </source>
</evidence>
<comment type="catalytic activity">
    <reaction evidence="26">
        <text>tetradecanoyl-CoA + H2O = tetradecanoate + CoA + H(+)</text>
        <dbReference type="Rhea" id="RHEA:40119"/>
        <dbReference type="ChEBI" id="CHEBI:15377"/>
        <dbReference type="ChEBI" id="CHEBI:15378"/>
        <dbReference type="ChEBI" id="CHEBI:30807"/>
        <dbReference type="ChEBI" id="CHEBI:57287"/>
        <dbReference type="ChEBI" id="CHEBI:57385"/>
    </reaction>
    <physiologicalReaction direction="left-to-right" evidence="26">
        <dbReference type="Rhea" id="RHEA:40120"/>
    </physiologicalReaction>
</comment>
<evidence type="ECO:0000256" key="19">
    <source>
        <dbReference type="ARBA" id="ARBA00038848"/>
    </source>
</evidence>
<evidence type="ECO:0000256" key="2">
    <source>
        <dbReference type="ARBA" id="ARBA00004569"/>
    </source>
</evidence>
<keyword evidence="9" id="KW-0378">Hydrolase</keyword>
<dbReference type="InterPro" id="IPR006683">
    <property type="entry name" value="Thioestr_dom"/>
</dbReference>
<evidence type="ECO:0000256" key="17">
    <source>
        <dbReference type="ARBA" id="ARBA00037002"/>
    </source>
</evidence>
<feature type="domain" description="Thioesterase" evidence="27">
    <location>
        <begin position="52"/>
        <end position="125"/>
    </location>
</feature>
<gene>
    <name evidence="28" type="ORF">S03H2_22998</name>
</gene>
<evidence type="ECO:0000256" key="3">
    <source>
        <dbReference type="ARBA" id="ARBA00004632"/>
    </source>
</evidence>
<evidence type="ECO:0000256" key="22">
    <source>
        <dbReference type="ARBA" id="ARBA00047588"/>
    </source>
</evidence>
<evidence type="ECO:0000259" key="27">
    <source>
        <dbReference type="Pfam" id="PF03061"/>
    </source>
</evidence>
<comment type="catalytic activity">
    <reaction evidence="16">
        <text>(5Z,8Z,11Z,14Z)-eicosatetraenoyl-CoA + H2O = (5Z,8Z,11Z,14Z)-eicosatetraenoate + CoA + H(+)</text>
        <dbReference type="Rhea" id="RHEA:40151"/>
        <dbReference type="ChEBI" id="CHEBI:15377"/>
        <dbReference type="ChEBI" id="CHEBI:15378"/>
        <dbReference type="ChEBI" id="CHEBI:32395"/>
        <dbReference type="ChEBI" id="CHEBI:57287"/>
        <dbReference type="ChEBI" id="CHEBI:57368"/>
    </reaction>
    <physiologicalReaction direction="left-to-right" evidence="16">
        <dbReference type="Rhea" id="RHEA:40152"/>
    </physiologicalReaction>
</comment>
<comment type="catalytic activity">
    <reaction evidence="25">
        <text>dodecanoyl-CoA + H2O = dodecanoate + CoA + H(+)</text>
        <dbReference type="Rhea" id="RHEA:30135"/>
        <dbReference type="ChEBI" id="CHEBI:15377"/>
        <dbReference type="ChEBI" id="CHEBI:15378"/>
        <dbReference type="ChEBI" id="CHEBI:18262"/>
        <dbReference type="ChEBI" id="CHEBI:57287"/>
        <dbReference type="ChEBI" id="CHEBI:57375"/>
    </reaction>
    <physiologicalReaction direction="left-to-right" evidence="25">
        <dbReference type="Rhea" id="RHEA:30136"/>
    </physiologicalReaction>
</comment>
<sequence>MVTGRQISIGISDLCFGCGQNNPCGLKLKFEWDGKVAKAEFTPTELHQGWAGIIHGGIITTILDEAMGYVAYYEGIKCVTSSMQTRFKRPLSIDEPTIVTASLTRNARRYVETEAKITLMDGTLVAECTAMQYVGSKVNERDKSKRTSRGD</sequence>
<dbReference type="PANTHER" id="PTHR12418">
    <property type="entry name" value="ACYL-COENZYME A THIOESTERASE THEM4"/>
    <property type="match status" value="1"/>
</dbReference>
<keyword evidence="8" id="KW-0999">Mitochondrion inner membrane</keyword>
<evidence type="ECO:0000256" key="4">
    <source>
        <dbReference type="ARBA" id="ARBA00004637"/>
    </source>
</evidence>
<keyword evidence="7" id="KW-0053">Apoptosis</keyword>
<keyword evidence="5" id="KW-1003">Cell membrane</keyword>
<keyword evidence="10" id="KW-0276">Fatty acid metabolism</keyword>
<evidence type="ECO:0000256" key="13">
    <source>
        <dbReference type="ARBA" id="ARBA00023128"/>
    </source>
</evidence>
<dbReference type="InterPro" id="IPR029069">
    <property type="entry name" value="HotDog_dom_sf"/>
</dbReference>
<protein>
    <recommendedName>
        <fullName evidence="20">Acyl-coenzyme A thioesterase THEM4</fullName>
        <ecNumber evidence="19">3.1.2.2</ecNumber>
    </recommendedName>
    <alternativeName>
        <fullName evidence="21">Thioesterase superfamily member 4</fullName>
    </alternativeName>
</protein>
<evidence type="ECO:0000256" key="16">
    <source>
        <dbReference type="ARBA" id="ARBA00035852"/>
    </source>
</evidence>
<dbReference type="Gene3D" id="3.10.129.10">
    <property type="entry name" value="Hotdog Thioesterase"/>
    <property type="match status" value="1"/>
</dbReference>
<keyword evidence="12" id="KW-0443">Lipid metabolism</keyword>
<dbReference type="GO" id="GO:0006915">
    <property type="term" value="P:apoptotic process"/>
    <property type="evidence" value="ECO:0007669"/>
    <property type="project" value="UniProtKB-KW"/>
</dbReference>
<evidence type="ECO:0000256" key="9">
    <source>
        <dbReference type="ARBA" id="ARBA00022801"/>
    </source>
</evidence>
<keyword evidence="11" id="KW-0809">Transit peptide</keyword>
<dbReference type="InterPro" id="IPR052365">
    <property type="entry name" value="THEM4/THEM5_acyl-CoA_thioest"/>
</dbReference>
<dbReference type="GO" id="GO:0016787">
    <property type="term" value="F:hydrolase activity"/>
    <property type="evidence" value="ECO:0007669"/>
    <property type="project" value="UniProtKB-KW"/>
</dbReference>
<comment type="similarity">
    <text evidence="18">Belongs to the THEM4/THEM5 thioesterase family.</text>
</comment>
<evidence type="ECO:0000256" key="24">
    <source>
        <dbReference type="ARBA" id="ARBA00047969"/>
    </source>
</evidence>
<evidence type="ECO:0000256" key="18">
    <source>
        <dbReference type="ARBA" id="ARBA00038456"/>
    </source>
</evidence>
<organism evidence="28">
    <name type="scientific">marine sediment metagenome</name>
    <dbReference type="NCBI Taxonomy" id="412755"/>
    <lineage>
        <taxon>unclassified sequences</taxon>
        <taxon>metagenomes</taxon>
        <taxon>ecological metagenomes</taxon>
    </lineage>
</organism>
<dbReference type="Pfam" id="PF03061">
    <property type="entry name" value="4HBT"/>
    <property type="match status" value="1"/>
</dbReference>
<comment type="subcellular location">
    <subcellularLocation>
        <location evidence="3">Cell projection</location>
        <location evidence="3">Ruffle membrane</location>
    </subcellularLocation>
    <subcellularLocation>
        <location evidence="1">Cytoplasm</location>
    </subcellularLocation>
    <subcellularLocation>
        <location evidence="4">Mitochondrion inner membrane</location>
        <topology evidence="4">Peripheral membrane protein</topology>
    </subcellularLocation>
    <subcellularLocation>
        <location evidence="2">Mitochondrion intermembrane space</location>
    </subcellularLocation>
</comment>
<evidence type="ECO:0000256" key="14">
    <source>
        <dbReference type="ARBA" id="ARBA00023136"/>
    </source>
</evidence>
<dbReference type="GO" id="GO:0005743">
    <property type="term" value="C:mitochondrial inner membrane"/>
    <property type="evidence" value="ECO:0007669"/>
    <property type="project" value="UniProtKB-SubCell"/>
</dbReference>
<comment type="catalytic activity">
    <reaction evidence="24">
        <text>decanoyl-CoA + H2O = decanoate + CoA + H(+)</text>
        <dbReference type="Rhea" id="RHEA:40059"/>
        <dbReference type="ChEBI" id="CHEBI:15377"/>
        <dbReference type="ChEBI" id="CHEBI:15378"/>
        <dbReference type="ChEBI" id="CHEBI:27689"/>
        <dbReference type="ChEBI" id="CHEBI:57287"/>
        <dbReference type="ChEBI" id="CHEBI:61430"/>
    </reaction>
    <physiologicalReaction direction="left-to-right" evidence="24">
        <dbReference type="Rhea" id="RHEA:40060"/>
    </physiologicalReaction>
</comment>
<dbReference type="GO" id="GO:0006631">
    <property type="term" value="P:fatty acid metabolic process"/>
    <property type="evidence" value="ECO:0007669"/>
    <property type="project" value="UniProtKB-KW"/>
</dbReference>
<dbReference type="CDD" id="cd03443">
    <property type="entry name" value="PaaI_thioesterase"/>
    <property type="match status" value="1"/>
</dbReference>
<evidence type="ECO:0000256" key="23">
    <source>
        <dbReference type="ARBA" id="ARBA00047734"/>
    </source>
</evidence>
<dbReference type="GO" id="GO:0005758">
    <property type="term" value="C:mitochondrial intermembrane space"/>
    <property type="evidence" value="ECO:0007669"/>
    <property type="project" value="UniProtKB-SubCell"/>
</dbReference>
<dbReference type="EC" id="3.1.2.2" evidence="19"/>
<comment type="catalytic activity">
    <reaction evidence="17">
        <text>(9Z)-octadecenoyl-CoA + H2O = (9Z)-octadecenoate + CoA + H(+)</text>
        <dbReference type="Rhea" id="RHEA:40139"/>
        <dbReference type="ChEBI" id="CHEBI:15377"/>
        <dbReference type="ChEBI" id="CHEBI:15378"/>
        <dbReference type="ChEBI" id="CHEBI:30823"/>
        <dbReference type="ChEBI" id="CHEBI:57287"/>
        <dbReference type="ChEBI" id="CHEBI:57387"/>
    </reaction>
    <physiologicalReaction direction="left-to-right" evidence="17">
        <dbReference type="Rhea" id="RHEA:40140"/>
    </physiologicalReaction>
</comment>
<evidence type="ECO:0000256" key="20">
    <source>
        <dbReference type="ARBA" id="ARBA00040123"/>
    </source>
</evidence>
<name>X1H8Q9_9ZZZZ</name>
<evidence type="ECO:0000313" key="28">
    <source>
        <dbReference type="EMBL" id="GAH41698.1"/>
    </source>
</evidence>
<keyword evidence="15" id="KW-0966">Cell projection</keyword>
<reference evidence="28" key="1">
    <citation type="journal article" date="2014" name="Front. Microbiol.">
        <title>High frequency of phylogenetically diverse reductive dehalogenase-homologous genes in deep subseafloor sedimentary metagenomes.</title>
        <authorList>
            <person name="Kawai M."/>
            <person name="Futagami T."/>
            <person name="Toyoda A."/>
            <person name="Takaki Y."/>
            <person name="Nishi S."/>
            <person name="Hori S."/>
            <person name="Arai W."/>
            <person name="Tsubouchi T."/>
            <person name="Morono Y."/>
            <person name="Uchiyama I."/>
            <person name="Ito T."/>
            <person name="Fujiyama A."/>
            <person name="Inagaki F."/>
            <person name="Takami H."/>
        </authorList>
    </citation>
    <scope>NUCLEOTIDE SEQUENCE</scope>
    <source>
        <strain evidence="28">Expedition CK06-06</strain>
    </source>
</reference>
<evidence type="ECO:0000256" key="12">
    <source>
        <dbReference type="ARBA" id="ARBA00023098"/>
    </source>
</evidence>
<evidence type="ECO:0000256" key="5">
    <source>
        <dbReference type="ARBA" id="ARBA00022475"/>
    </source>
</evidence>
<evidence type="ECO:0000256" key="8">
    <source>
        <dbReference type="ARBA" id="ARBA00022792"/>
    </source>
</evidence>
<evidence type="ECO:0000256" key="7">
    <source>
        <dbReference type="ARBA" id="ARBA00022703"/>
    </source>
</evidence>
<keyword evidence="14" id="KW-0472">Membrane</keyword>
<evidence type="ECO:0000256" key="21">
    <source>
        <dbReference type="ARBA" id="ARBA00043210"/>
    </source>
</evidence>
<evidence type="ECO:0000256" key="10">
    <source>
        <dbReference type="ARBA" id="ARBA00022832"/>
    </source>
</evidence>
<evidence type="ECO:0000256" key="26">
    <source>
        <dbReference type="ARBA" id="ARBA00048180"/>
    </source>
</evidence>
<comment type="catalytic activity">
    <reaction evidence="22">
        <text>octanoyl-CoA + H2O = octanoate + CoA + H(+)</text>
        <dbReference type="Rhea" id="RHEA:30143"/>
        <dbReference type="ChEBI" id="CHEBI:15377"/>
        <dbReference type="ChEBI" id="CHEBI:15378"/>
        <dbReference type="ChEBI" id="CHEBI:25646"/>
        <dbReference type="ChEBI" id="CHEBI:57287"/>
        <dbReference type="ChEBI" id="CHEBI:57386"/>
    </reaction>
    <physiologicalReaction direction="left-to-right" evidence="22">
        <dbReference type="Rhea" id="RHEA:30144"/>
    </physiologicalReaction>
</comment>
<dbReference type="GO" id="GO:0032587">
    <property type="term" value="C:ruffle membrane"/>
    <property type="evidence" value="ECO:0007669"/>
    <property type="project" value="UniProtKB-SubCell"/>
</dbReference>
<dbReference type="SUPFAM" id="SSF54637">
    <property type="entry name" value="Thioesterase/thiol ester dehydrase-isomerase"/>
    <property type="match status" value="1"/>
</dbReference>
<comment type="catalytic activity">
    <reaction evidence="23">
        <text>hexadecanoyl-CoA + H2O = hexadecanoate + CoA + H(+)</text>
        <dbReference type="Rhea" id="RHEA:16645"/>
        <dbReference type="ChEBI" id="CHEBI:7896"/>
        <dbReference type="ChEBI" id="CHEBI:15377"/>
        <dbReference type="ChEBI" id="CHEBI:15378"/>
        <dbReference type="ChEBI" id="CHEBI:57287"/>
        <dbReference type="ChEBI" id="CHEBI:57379"/>
        <dbReference type="EC" id="3.1.2.2"/>
    </reaction>
    <physiologicalReaction direction="left-to-right" evidence="23">
        <dbReference type="Rhea" id="RHEA:16646"/>
    </physiologicalReaction>
</comment>
<comment type="caution">
    <text evidence="28">The sequence shown here is derived from an EMBL/GenBank/DDBJ whole genome shotgun (WGS) entry which is preliminary data.</text>
</comment>
<evidence type="ECO:0000256" key="1">
    <source>
        <dbReference type="ARBA" id="ARBA00004496"/>
    </source>
</evidence>
<evidence type="ECO:0000256" key="6">
    <source>
        <dbReference type="ARBA" id="ARBA00022490"/>
    </source>
</evidence>
<dbReference type="AlphaFoldDB" id="X1H8Q9"/>
<evidence type="ECO:0000256" key="15">
    <source>
        <dbReference type="ARBA" id="ARBA00023273"/>
    </source>
</evidence>
<keyword evidence="6" id="KW-0963">Cytoplasm</keyword>
<dbReference type="PANTHER" id="PTHR12418:SF19">
    <property type="entry name" value="ACYL-COENZYME A THIOESTERASE THEM4"/>
    <property type="match status" value="1"/>
</dbReference>
<keyword evidence="13" id="KW-0496">Mitochondrion</keyword>
<dbReference type="EMBL" id="BARU01012482">
    <property type="protein sequence ID" value="GAH41698.1"/>
    <property type="molecule type" value="Genomic_DNA"/>
</dbReference>